<name>A0AAU9RKR5_THLAR</name>
<feature type="non-terminal residue" evidence="1">
    <location>
        <position position="1"/>
    </location>
</feature>
<reference evidence="1 2" key="1">
    <citation type="submission" date="2022-03" db="EMBL/GenBank/DDBJ databases">
        <authorList>
            <person name="Nunn A."/>
            <person name="Chopra R."/>
            <person name="Nunn A."/>
            <person name="Contreras Garrido A."/>
        </authorList>
    </citation>
    <scope>NUCLEOTIDE SEQUENCE [LARGE SCALE GENOMIC DNA]</scope>
</reference>
<gene>
    <name evidence="1" type="ORF">TAV2_LOCUS4323</name>
</gene>
<evidence type="ECO:0000313" key="1">
    <source>
        <dbReference type="EMBL" id="CAH2041019.1"/>
    </source>
</evidence>
<organism evidence="1 2">
    <name type="scientific">Thlaspi arvense</name>
    <name type="common">Field penny-cress</name>
    <dbReference type="NCBI Taxonomy" id="13288"/>
    <lineage>
        <taxon>Eukaryota</taxon>
        <taxon>Viridiplantae</taxon>
        <taxon>Streptophyta</taxon>
        <taxon>Embryophyta</taxon>
        <taxon>Tracheophyta</taxon>
        <taxon>Spermatophyta</taxon>
        <taxon>Magnoliopsida</taxon>
        <taxon>eudicotyledons</taxon>
        <taxon>Gunneridae</taxon>
        <taxon>Pentapetalae</taxon>
        <taxon>rosids</taxon>
        <taxon>malvids</taxon>
        <taxon>Brassicales</taxon>
        <taxon>Brassicaceae</taxon>
        <taxon>Thlaspideae</taxon>
        <taxon>Thlaspi</taxon>
    </lineage>
</organism>
<comment type="caution">
    <text evidence="1">The sequence shown here is derived from an EMBL/GenBank/DDBJ whole genome shotgun (WGS) entry which is preliminary data.</text>
</comment>
<dbReference type="InterPro" id="IPR025886">
    <property type="entry name" value="PP2-like"/>
</dbReference>
<dbReference type="Proteomes" id="UP000836841">
    <property type="component" value="Unassembled WGS sequence"/>
</dbReference>
<dbReference type="Pfam" id="PF14299">
    <property type="entry name" value="PP2"/>
    <property type="match status" value="1"/>
</dbReference>
<keyword evidence="2" id="KW-1185">Reference proteome</keyword>
<dbReference type="PANTHER" id="PTHR32278">
    <property type="entry name" value="F-BOX DOMAIN-CONTAINING PROTEIN"/>
    <property type="match status" value="1"/>
</dbReference>
<protein>
    <submittedName>
        <fullName evidence="1">Uncharacterized protein</fullName>
    </submittedName>
</protein>
<dbReference type="EMBL" id="CAJVSB020000061">
    <property type="protein sequence ID" value="CAH2041019.1"/>
    <property type="molecule type" value="Genomic_DNA"/>
</dbReference>
<dbReference type="PANTHER" id="PTHR32278:SF111">
    <property type="entry name" value="F-BOX PROTEIN PP2-B12-RELATED"/>
    <property type="match status" value="1"/>
</dbReference>
<evidence type="ECO:0000313" key="2">
    <source>
        <dbReference type="Proteomes" id="UP000836841"/>
    </source>
</evidence>
<dbReference type="AlphaFoldDB" id="A0AAU9RKR5"/>
<proteinExistence type="predicted"/>
<accession>A0AAU9RKR5</accession>
<sequence length="209" mass="23749">IAPDACRCSTMSKPIKMLADSDDVWGVFLPSDYQQIILRSATPVVYSCLKQLYLRLSDSPILLDGANLSFVLEKESGKKCLMLGARNLQIVWGDTSQYWRWMSVPRSRQSEDSVIVTQDYLCSIPGIQPCKEELWTRIFSNEGIAQLPGNVFLPHTRRDGWLEIELGNFSMTKRMSSRLRCDFGVGTIHIGKVDSSWRDSSCDPKRIHK</sequence>